<comment type="subcellular location">
    <subcellularLocation>
        <location evidence="1">Cytoplasm</location>
    </subcellularLocation>
</comment>
<evidence type="ECO:0000313" key="4">
    <source>
        <dbReference type="Proteomes" id="UP000046392"/>
    </source>
</evidence>
<dbReference type="GO" id="GO:0005737">
    <property type="term" value="C:cytoplasm"/>
    <property type="evidence" value="ECO:0007669"/>
    <property type="project" value="UniProtKB-SubCell"/>
</dbReference>
<dbReference type="STRING" id="174720.A0A0N5BWS0"/>
<dbReference type="Proteomes" id="UP000046392">
    <property type="component" value="Unplaced"/>
</dbReference>
<dbReference type="PANTHER" id="PTHR15963:SF5">
    <property type="entry name" value="SHORT SPINDLE 6, ISOFORM A"/>
    <property type="match status" value="1"/>
</dbReference>
<dbReference type="Pfam" id="PF17820">
    <property type="entry name" value="PDZ_6"/>
    <property type="match status" value="1"/>
</dbReference>
<dbReference type="AlphaFoldDB" id="A0A0N5BWS0"/>
<reference evidence="5" key="1">
    <citation type="submission" date="2017-02" db="UniProtKB">
        <authorList>
            <consortium name="WormBaseParasite"/>
        </authorList>
    </citation>
    <scope>IDENTIFICATION</scope>
</reference>
<proteinExistence type="predicted"/>
<dbReference type="Gene3D" id="2.30.42.10">
    <property type="match status" value="1"/>
</dbReference>
<keyword evidence="4" id="KW-1185">Reference proteome</keyword>
<evidence type="ECO:0000259" key="3">
    <source>
        <dbReference type="PROSITE" id="PS50106"/>
    </source>
</evidence>
<dbReference type="InterPro" id="IPR001478">
    <property type="entry name" value="PDZ"/>
</dbReference>
<dbReference type="SMART" id="SM00228">
    <property type="entry name" value="PDZ"/>
    <property type="match status" value="1"/>
</dbReference>
<sequence>MTNEEVTVSIPNICTEIIDDTIPSISSQKSLIRRWLPSFNLNILNSSKSFCCKRNSSPFIIEVPLKENMINVFEDQLLSDRTVKTDPSMNDRRRTLLIKKNSKDENFGFTIQSYLLKRDGSDEVEPITYIDSVRKNSPASRAGLIPGDIIVAINGKIVIDYTHDQLKDLITSLTQMRVIVVFENMQKRIDLSKRQMELENILESKLKELDQLEIEEKNIYINVTDKRYSFSKSQISMSSNGSSCKDSAIGGSVKSDVISNTCTSISSNNSISSAYQRISVPIVTGEISFNSSKISLEEESEELDV</sequence>
<evidence type="ECO:0000256" key="2">
    <source>
        <dbReference type="ARBA" id="ARBA00022490"/>
    </source>
</evidence>
<feature type="domain" description="PDZ" evidence="3">
    <location>
        <begin position="95"/>
        <end position="185"/>
    </location>
</feature>
<dbReference type="PROSITE" id="PS50106">
    <property type="entry name" value="PDZ"/>
    <property type="match status" value="1"/>
</dbReference>
<dbReference type="PANTHER" id="PTHR15963">
    <property type="entry name" value="GENERAL RECEPTOR FOR PHOSPHOINOSITIDES 1-ASSOCIATED SCAFFOLD PROTEIN-RELATED"/>
    <property type="match status" value="1"/>
</dbReference>
<evidence type="ECO:0000313" key="5">
    <source>
        <dbReference type="WBParaSite" id="SPAL_0001026000.1"/>
    </source>
</evidence>
<keyword evidence="2" id="KW-0963">Cytoplasm</keyword>
<dbReference type="InterPro" id="IPR041489">
    <property type="entry name" value="PDZ_6"/>
</dbReference>
<dbReference type="InterPro" id="IPR052122">
    <property type="entry name" value="Intracell_Traff_Signaling_Reg"/>
</dbReference>
<name>A0A0N5BWS0_STREA</name>
<dbReference type="SUPFAM" id="SSF50156">
    <property type="entry name" value="PDZ domain-like"/>
    <property type="match status" value="1"/>
</dbReference>
<dbReference type="WBParaSite" id="SPAL_0001026000.1">
    <property type="protein sequence ID" value="SPAL_0001026000.1"/>
    <property type="gene ID" value="SPAL_0001026000"/>
</dbReference>
<protein>
    <submittedName>
        <fullName evidence="5">PDZ domain-containing protein</fullName>
    </submittedName>
</protein>
<accession>A0A0N5BWS0</accession>
<organism evidence="4 5">
    <name type="scientific">Strongyloides papillosus</name>
    <name type="common">Intestinal threadworm</name>
    <dbReference type="NCBI Taxonomy" id="174720"/>
    <lineage>
        <taxon>Eukaryota</taxon>
        <taxon>Metazoa</taxon>
        <taxon>Ecdysozoa</taxon>
        <taxon>Nematoda</taxon>
        <taxon>Chromadorea</taxon>
        <taxon>Rhabditida</taxon>
        <taxon>Tylenchina</taxon>
        <taxon>Panagrolaimomorpha</taxon>
        <taxon>Strongyloidoidea</taxon>
        <taxon>Strongyloididae</taxon>
        <taxon>Strongyloides</taxon>
    </lineage>
</organism>
<evidence type="ECO:0000256" key="1">
    <source>
        <dbReference type="ARBA" id="ARBA00004496"/>
    </source>
</evidence>
<dbReference type="InterPro" id="IPR036034">
    <property type="entry name" value="PDZ_sf"/>
</dbReference>